<dbReference type="AlphaFoldDB" id="A0A834Y5T2"/>
<proteinExistence type="predicted"/>
<dbReference type="EMBL" id="JACMRX010000001">
    <property type="protein sequence ID" value="KAF7997673.1"/>
    <property type="molecule type" value="Genomic_DNA"/>
</dbReference>
<dbReference type="SUPFAM" id="SSF63825">
    <property type="entry name" value="YWTD domain"/>
    <property type="match status" value="1"/>
</dbReference>
<organism evidence="1 2">
    <name type="scientific">Aphidius gifuensis</name>
    <name type="common">Parasitoid wasp</name>
    <dbReference type="NCBI Taxonomy" id="684658"/>
    <lineage>
        <taxon>Eukaryota</taxon>
        <taxon>Metazoa</taxon>
        <taxon>Ecdysozoa</taxon>
        <taxon>Arthropoda</taxon>
        <taxon>Hexapoda</taxon>
        <taxon>Insecta</taxon>
        <taxon>Pterygota</taxon>
        <taxon>Neoptera</taxon>
        <taxon>Endopterygota</taxon>
        <taxon>Hymenoptera</taxon>
        <taxon>Apocrita</taxon>
        <taxon>Ichneumonoidea</taxon>
        <taxon>Braconidae</taxon>
        <taxon>Aphidiinae</taxon>
        <taxon>Aphidius</taxon>
    </lineage>
</organism>
<protein>
    <submittedName>
        <fullName evidence="1">Uncharacterized protein</fullName>
    </submittedName>
</protein>
<gene>
    <name evidence="1" type="ORF">HCN44_008846</name>
</gene>
<dbReference type="Gene3D" id="2.120.10.30">
    <property type="entry name" value="TolB, C-terminal domain"/>
    <property type="match status" value="1"/>
</dbReference>
<dbReference type="Proteomes" id="UP000639338">
    <property type="component" value="Unassembled WGS sequence"/>
</dbReference>
<comment type="caution">
    <text evidence="1">The sequence shown here is derived from an EMBL/GenBank/DDBJ whole genome shotgun (WGS) entry which is preliminary data.</text>
</comment>
<evidence type="ECO:0000313" key="1">
    <source>
        <dbReference type="EMBL" id="KAF7997673.1"/>
    </source>
</evidence>
<sequence length="251" mass="29467">MTKKTLDVIRYDENEKFEIINQVENIFNKAISISSDWTTGKVYWIEKNDNEYSIKVTDESFNETKYIFQPLVTFYIEKLQVYPKHDKIFFSSFGSLWYTSDLLNNTASRLFHHYTRTILDFTIDYETDKLCWISSYPLNYILYCVNIDTYVLPLNENDIAEIDTTPKSTDNLVAFNNTFYWTTYDRTGKKLYRKNGNKKAVKVADVSIGIKLSFVSSICPYTAAQKKEADDNRTYKKYDTISSTTEVFIPK</sequence>
<reference evidence="1 2" key="1">
    <citation type="submission" date="2020-08" db="EMBL/GenBank/DDBJ databases">
        <title>Aphidius gifuensis genome sequencing and assembly.</title>
        <authorList>
            <person name="Du Z."/>
        </authorList>
    </citation>
    <scope>NUCLEOTIDE SEQUENCE [LARGE SCALE GENOMIC DNA]</scope>
    <source>
        <strain evidence="1">YNYX2018</strain>
        <tissue evidence="1">Adults</tissue>
    </source>
</reference>
<dbReference type="InterPro" id="IPR011042">
    <property type="entry name" value="6-blade_b-propeller_TolB-like"/>
</dbReference>
<evidence type="ECO:0000313" key="2">
    <source>
        <dbReference type="Proteomes" id="UP000639338"/>
    </source>
</evidence>
<name>A0A834Y5T2_APHGI</name>
<accession>A0A834Y5T2</accession>
<keyword evidence="2" id="KW-1185">Reference proteome</keyword>